<keyword evidence="1" id="KW-0732">Signal</keyword>
<comment type="caution">
    <text evidence="2">The sequence shown here is derived from an EMBL/GenBank/DDBJ whole genome shotgun (WGS) entry which is preliminary data.</text>
</comment>
<dbReference type="RefSeq" id="WP_331805979.1">
    <property type="nucleotide sequence ID" value="NZ_JAZHPM010000044.1"/>
</dbReference>
<name>A0ABU7VM59_9BACI</name>
<gene>
    <name evidence="2" type="ORF">V2W34_17955</name>
</gene>
<dbReference type="Proteomes" id="UP001356080">
    <property type="component" value="Unassembled WGS sequence"/>
</dbReference>
<feature type="signal peptide" evidence="1">
    <location>
        <begin position="1"/>
        <end position="23"/>
    </location>
</feature>
<reference evidence="2 3" key="1">
    <citation type="submission" date="2024-01" db="EMBL/GenBank/DDBJ databases">
        <title>Survival strategy associated with biotechnological potential of Virgibacillus dokdonensis T4.6 isolated from salt-fermented shrimp paste.</title>
        <authorList>
            <person name="Doan T.V."/>
            <person name="Quach N.T."/>
            <person name="Phi Q.-T."/>
        </authorList>
    </citation>
    <scope>NUCLEOTIDE SEQUENCE [LARGE SCALE GENOMIC DNA]</scope>
    <source>
        <strain evidence="2 3">T4.6</strain>
    </source>
</reference>
<sequence length="351" mass="39881">MKKTVLWIAIFTLLLISPITSLAQSKNPGDIVPSIKSAQEEVTSTNTIIRVLGKVLINVAGNIRLSNHPGYVTNFGSGNLYVTHPNVKFNTGSINTQVKKEVTAYGQDVLRPFMQKNQLFVGNAQILVFNHNGSKVLDRSVASGRTVDYKIPGGYNTRYNGYHIYYGSNNKENWYTRMYYINNGQPCTQCIPSSLEDPHPLNENLVLKNDRIYIKQSNLDSVDLKSNKKDLTMNDIFNEFYDNNTKKLTNQTRTLDAEDEVSINDVLAGLKYNSEYDYTEFQFKSEHSTPNYHSIMFQGNLSSRYSPGDSLNLLFKLKETENVNGDIFVDLNYNIQVEDSNKFPVIDNFIK</sequence>
<protein>
    <submittedName>
        <fullName evidence="2">Uncharacterized protein</fullName>
    </submittedName>
</protein>
<evidence type="ECO:0000313" key="3">
    <source>
        <dbReference type="Proteomes" id="UP001356080"/>
    </source>
</evidence>
<keyword evidence="3" id="KW-1185">Reference proteome</keyword>
<dbReference type="EMBL" id="JAZHPM010000044">
    <property type="protein sequence ID" value="MEF2293878.1"/>
    <property type="molecule type" value="Genomic_DNA"/>
</dbReference>
<evidence type="ECO:0000313" key="2">
    <source>
        <dbReference type="EMBL" id="MEF2293878.1"/>
    </source>
</evidence>
<accession>A0ABU7VM59</accession>
<feature type="chain" id="PRO_5045098048" evidence="1">
    <location>
        <begin position="24"/>
        <end position="351"/>
    </location>
</feature>
<organism evidence="2 3">
    <name type="scientific">Virgibacillus dokdonensis</name>
    <dbReference type="NCBI Taxonomy" id="302167"/>
    <lineage>
        <taxon>Bacteria</taxon>
        <taxon>Bacillati</taxon>
        <taxon>Bacillota</taxon>
        <taxon>Bacilli</taxon>
        <taxon>Bacillales</taxon>
        <taxon>Bacillaceae</taxon>
        <taxon>Virgibacillus</taxon>
    </lineage>
</organism>
<evidence type="ECO:0000256" key="1">
    <source>
        <dbReference type="SAM" id="SignalP"/>
    </source>
</evidence>
<proteinExistence type="predicted"/>